<feature type="signal peptide" evidence="2">
    <location>
        <begin position="1"/>
        <end position="21"/>
    </location>
</feature>
<protein>
    <submittedName>
        <fullName evidence="3">Uncharacterized protein</fullName>
    </submittedName>
</protein>
<reference evidence="3 4" key="1">
    <citation type="submission" date="2019-07" db="EMBL/GenBank/DDBJ databases">
        <title>The First High-Quality Draft Genome Sequence of the Causal Agent of the Current Panama Disease Epidemic.</title>
        <authorList>
            <person name="Warmington R.J."/>
            <person name="Kay W."/>
            <person name="Jeffries A."/>
            <person name="Bebber D."/>
            <person name="Moore K."/>
            <person name="Studholme D.J."/>
        </authorList>
    </citation>
    <scope>NUCLEOTIDE SEQUENCE [LARGE SCALE GENOMIC DNA]</scope>
    <source>
        <strain evidence="3 4">TR4</strain>
    </source>
</reference>
<evidence type="ECO:0000313" key="3">
    <source>
        <dbReference type="EMBL" id="TXC08336.1"/>
    </source>
</evidence>
<organism evidence="3 4">
    <name type="scientific">Fusarium oxysporum f. sp. cubense</name>
    <dbReference type="NCBI Taxonomy" id="61366"/>
    <lineage>
        <taxon>Eukaryota</taxon>
        <taxon>Fungi</taxon>
        <taxon>Dikarya</taxon>
        <taxon>Ascomycota</taxon>
        <taxon>Pezizomycotina</taxon>
        <taxon>Sordariomycetes</taxon>
        <taxon>Hypocreomycetidae</taxon>
        <taxon>Hypocreales</taxon>
        <taxon>Nectriaceae</taxon>
        <taxon>Fusarium</taxon>
        <taxon>Fusarium oxysporum species complex</taxon>
    </lineage>
</organism>
<feature type="compositionally biased region" description="Acidic residues" evidence="1">
    <location>
        <begin position="468"/>
        <end position="479"/>
    </location>
</feature>
<proteinExistence type="predicted"/>
<dbReference type="AlphaFoldDB" id="A0A5C6TC99"/>
<name>A0A5C6TC99_FUSOC</name>
<dbReference type="PANTHER" id="PTHR31252:SF11">
    <property type="entry name" value="DUF4419 DOMAIN-CONTAINING PROTEIN"/>
    <property type="match status" value="1"/>
</dbReference>
<feature type="chain" id="PRO_5022675421" evidence="2">
    <location>
        <begin position="22"/>
        <end position="479"/>
    </location>
</feature>
<keyword evidence="2" id="KW-0732">Signal</keyword>
<dbReference type="Pfam" id="PF14388">
    <property type="entry name" value="DUF4419"/>
    <property type="match status" value="1"/>
</dbReference>
<evidence type="ECO:0000256" key="1">
    <source>
        <dbReference type="SAM" id="MobiDB-lite"/>
    </source>
</evidence>
<evidence type="ECO:0000313" key="4">
    <source>
        <dbReference type="Proteomes" id="UP000321331"/>
    </source>
</evidence>
<dbReference type="Proteomes" id="UP000321331">
    <property type="component" value="Unassembled WGS sequence"/>
</dbReference>
<feature type="compositionally biased region" description="Basic and acidic residues" evidence="1">
    <location>
        <begin position="451"/>
        <end position="467"/>
    </location>
</feature>
<dbReference type="EMBL" id="VMNF01000005">
    <property type="protein sequence ID" value="TXC08336.1"/>
    <property type="molecule type" value="Genomic_DNA"/>
</dbReference>
<sequence>MLKALWLAGLATASITIQVHRVDPLPFSASGIATSASDLFSRSCPEEAENTASLLASSFDDLAGRNVFPSSDGFVRGAVEAWAKHEHLILRPDEIWFEVLAQMNVYMSTHSEALRHLFVDHSGREKITVEGFSWDGIIGAFRGEIQSRVKTGWLLEWITPGFSTSTAQDDVTATVLMMGLMQHFFEFEGMVVCGIPSMTLLGEREDWVKLGAKVEMLKEFGDEAAEFAERLRPIMKRFVSSWDVDTEGGEGDGERRLFWEQIVRAKKKWSCGEGASEWDVSGWITGFMHWDRDGKVRGVYEDWYDNWDDEDEQEAGEKVEEVKRDEVKVEEEKKEEVQIGIFPNDWSITIDGQSYVPCTLSDISIGYAKAPLTMKNYPSPGVDTQAYLVAGNVGVEKKNTPGGVMAQPVSGWFVYAGVDANYSAGPWLGSGEELGGIAGGIVSCKAALEASGKDGEVKEEEKKKEGEGEGEGEEEVKDL</sequence>
<accession>A0A5C6TC99</accession>
<feature type="region of interest" description="Disordered" evidence="1">
    <location>
        <begin position="450"/>
        <end position="479"/>
    </location>
</feature>
<dbReference type="InterPro" id="IPR025533">
    <property type="entry name" value="DUF4419"/>
</dbReference>
<comment type="caution">
    <text evidence="3">The sequence shown here is derived from an EMBL/GenBank/DDBJ whole genome shotgun (WGS) entry which is preliminary data.</text>
</comment>
<dbReference type="PANTHER" id="PTHR31252">
    <property type="entry name" value="DUF4419 DOMAIN-CONTAINING PROTEIN"/>
    <property type="match status" value="1"/>
</dbReference>
<gene>
    <name evidence="3" type="ORF">FocTR4_00002503</name>
</gene>
<evidence type="ECO:0000256" key="2">
    <source>
        <dbReference type="SAM" id="SignalP"/>
    </source>
</evidence>